<feature type="compositionally biased region" description="Pro residues" evidence="1">
    <location>
        <begin position="707"/>
        <end position="718"/>
    </location>
</feature>
<protein>
    <recommendedName>
        <fullName evidence="2">R3H-associated N-terminal domain-containing protein</fullName>
    </recommendedName>
</protein>
<proteinExistence type="predicted"/>
<evidence type="ECO:0000256" key="1">
    <source>
        <dbReference type="SAM" id="MobiDB-lite"/>
    </source>
</evidence>
<accession>A0A0G4FFM7</accession>
<name>A0A0G4FFM7_9ALVE</name>
<feature type="compositionally biased region" description="Low complexity" evidence="1">
    <location>
        <begin position="421"/>
        <end position="431"/>
    </location>
</feature>
<dbReference type="VEuPathDB" id="CryptoDB:Cvel_16734"/>
<feature type="region of interest" description="Disordered" evidence="1">
    <location>
        <begin position="648"/>
        <end position="772"/>
    </location>
</feature>
<feature type="compositionally biased region" description="Polar residues" evidence="1">
    <location>
        <begin position="491"/>
        <end position="503"/>
    </location>
</feature>
<feature type="region of interest" description="Disordered" evidence="1">
    <location>
        <begin position="237"/>
        <end position="295"/>
    </location>
</feature>
<feature type="region of interest" description="Disordered" evidence="1">
    <location>
        <begin position="398"/>
        <end position="555"/>
    </location>
</feature>
<gene>
    <name evidence="3" type="ORF">Cvel_16734</name>
</gene>
<feature type="compositionally biased region" description="Low complexity" evidence="1">
    <location>
        <begin position="528"/>
        <end position="546"/>
    </location>
</feature>
<sequence>MNSDLRTREDALAGLTGREDWTEPPRENEPPRPANQSIANAALAAYSTHRVQPEIDSNIQITTTMVPNFPAPFARREKKAVQRDNIARRSANTKVGRPGTRRHRRWLNTQLLTGHLRRCMYESGEDLTDTDAEQRQLFTKPAGQSEERTVFQRLGDDKDLLEVFLRCKEKRRASGGTTERGQRKDKGRSESPANRVHRLEVRIRRAFRQLRRAFDGSASDESLLRSLETVLRGFAEETKRKKKQEKGEDRREADQQNSSEVEGVATSCDAPPSSPPSPPSSSSSASTDQKGKDEEEIEWACASGTSFLLVFSRLPHDQGVAPVLRHVRRADQSELQRETARAVRMEMTKQQGEQEQEEEEEGPLLFLWGLDGLQRKVAHCLAPLFVLESHSVEIPNNPAASSLSKPKTHPSAPHRVSPLSDTTTATDQDTAVKGHVCGVTGTSGGSVEVQEGVQEDPNDADDSPAPLTAAAVPPATPGEVDHPIDAGVHTDSLSPSPSLANSKQKPHGRRQGGAKSKSGGRSNRNRSSHPTSSPAMRSSSQPQPRSSGGGLMGLHGWEGGWVESVQAGCEIGVGGSRLARRDPEEGSERLVHAGLRRDRRRAVILRPVPGSDPFVPPFSIAEFILNQLVGAAREGGGMDGAVGGGGLSFANRGKGEQEEEDESTGEDFVFTDGEVALRDKEMKLRKTTKQMVHGGRNHKDSRQAKPRLPPASEPPTPAHGPSADPSRGGKGSRENCRESEGWTQLESVEEADARFCLEGEGGGEVPSGEGVRQVAATAAWEVVEKREWIAK</sequence>
<feature type="compositionally biased region" description="Basic and acidic residues" evidence="1">
    <location>
        <begin position="1"/>
        <end position="30"/>
    </location>
</feature>
<feature type="region of interest" description="Disordered" evidence="1">
    <location>
        <begin position="172"/>
        <end position="197"/>
    </location>
</feature>
<feature type="compositionally biased region" description="Basic and acidic residues" evidence="1">
    <location>
        <begin position="675"/>
        <end position="684"/>
    </location>
</feature>
<feature type="compositionally biased region" description="Basic and acidic residues" evidence="1">
    <location>
        <begin position="180"/>
        <end position="189"/>
    </location>
</feature>
<feature type="compositionally biased region" description="Basic and acidic residues" evidence="1">
    <location>
        <begin position="731"/>
        <end position="740"/>
    </location>
</feature>
<reference evidence="3" key="1">
    <citation type="submission" date="2014-11" db="EMBL/GenBank/DDBJ databases">
        <authorList>
            <person name="Otto D Thomas"/>
            <person name="Naeem Raeece"/>
        </authorList>
    </citation>
    <scope>NUCLEOTIDE SEQUENCE</scope>
</reference>
<feature type="compositionally biased region" description="Acidic residues" evidence="1">
    <location>
        <begin position="453"/>
        <end position="462"/>
    </location>
</feature>
<feature type="region of interest" description="Disordered" evidence="1">
    <location>
        <begin position="1"/>
        <end position="34"/>
    </location>
</feature>
<evidence type="ECO:0000313" key="3">
    <source>
        <dbReference type="EMBL" id="CEM12020.1"/>
    </source>
</evidence>
<feature type="compositionally biased region" description="Low complexity" evidence="1">
    <location>
        <begin position="464"/>
        <end position="473"/>
    </location>
</feature>
<feature type="compositionally biased region" description="Basic and acidic residues" evidence="1">
    <location>
        <begin position="237"/>
        <end position="254"/>
    </location>
</feature>
<organism evidence="3">
    <name type="scientific">Chromera velia CCMP2878</name>
    <dbReference type="NCBI Taxonomy" id="1169474"/>
    <lineage>
        <taxon>Eukaryota</taxon>
        <taxon>Sar</taxon>
        <taxon>Alveolata</taxon>
        <taxon>Colpodellida</taxon>
        <taxon>Chromeraceae</taxon>
        <taxon>Chromera</taxon>
    </lineage>
</organism>
<feature type="domain" description="R3H-associated N-terminal" evidence="2">
    <location>
        <begin position="83"/>
        <end position="208"/>
    </location>
</feature>
<evidence type="ECO:0000259" key="2">
    <source>
        <dbReference type="Pfam" id="PF13902"/>
    </source>
</evidence>
<dbReference type="EMBL" id="CDMZ01000333">
    <property type="protein sequence ID" value="CEM12020.1"/>
    <property type="molecule type" value="Genomic_DNA"/>
</dbReference>
<dbReference type="AlphaFoldDB" id="A0A0G4FFM7"/>
<dbReference type="Pfam" id="PF13902">
    <property type="entry name" value="R3H-assoc"/>
    <property type="match status" value="1"/>
</dbReference>
<dbReference type="InterPro" id="IPR025952">
    <property type="entry name" value="R3H-assoc_dom"/>
</dbReference>